<dbReference type="InterPro" id="IPR011992">
    <property type="entry name" value="EF-hand-dom_pair"/>
</dbReference>
<name>Q389A4_TRYB2</name>
<evidence type="ECO:0000256" key="2">
    <source>
        <dbReference type="SAM" id="Phobius"/>
    </source>
</evidence>
<gene>
    <name evidence="4" type="ORF">Tb10.389.1340</name>
</gene>
<dbReference type="InParanoid" id="Q389A4"/>
<dbReference type="OMA" id="NIFIHCA"/>
<feature type="transmembrane region" description="Helical" evidence="2">
    <location>
        <begin position="73"/>
        <end position="93"/>
    </location>
</feature>
<dbReference type="GO" id="GO:0016460">
    <property type="term" value="C:myosin II complex"/>
    <property type="evidence" value="ECO:0000318"/>
    <property type="project" value="GO_Central"/>
</dbReference>
<feature type="domain" description="EF-hand" evidence="3">
    <location>
        <begin position="262"/>
        <end position="297"/>
    </location>
</feature>
<keyword evidence="1" id="KW-0677">Repeat</keyword>
<feature type="transmembrane region" description="Helical" evidence="2">
    <location>
        <begin position="20"/>
        <end position="40"/>
    </location>
</feature>
<keyword evidence="2" id="KW-0472">Membrane</keyword>
<dbReference type="RefSeq" id="XP_823444.1">
    <property type="nucleotide sequence ID" value="XM_818351.1"/>
</dbReference>
<dbReference type="Gene3D" id="1.10.238.10">
    <property type="entry name" value="EF-hand"/>
    <property type="match status" value="1"/>
</dbReference>
<keyword evidence="2" id="KW-1133">Transmembrane helix</keyword>
<evidence type="ECO:0000259" key="3">
    <source>
        <dbReference type="PROSITE" id="PS50222"/>
    </source>
</evidence>
<dbReference type="GO" id="GO:0005930">
    <property type="term" value="C:axoneme"/>
    <property type="evidence" value="ECO:0006056"/>
    <property type="project" value="Others"/>
</dbReference>
<dbReference type="KEGG" id="tbr:Tb10.389.1340"/>
<dbReference type="PaxDb" id="5691-EAN78616"/>
<accession>Q389A4</accession>
<dbReference type="GO" id="GO:0005509">
    <property type="term" value="F:calcium ion binding"/>
    <property type="evidence" value="ECO:0007669"/>
    <property type="project" value="InterPro"/>
</dbReference>
<keyword evidence="5" id="KW-1185">Reference proteome</keyword>
<dbReference type="SUPFAM" id="SSF47473">
    <property type="entry name" value="EF-hand"/>
    <property type="match status" value="1"/>
</dbReference>
<dbReference type="InterPro" id="IPR002048">
    <property type="entry name" value="EF_hand_dom"/>
</dbReference>
<organism evidence="4 5">
    <name type="scientific">Trypanosoma brucei brucei (strain 927/4 GUTat10.1)</name>
    <dbReference type="NCBI Taxonomy" id="185431"/>
    <lineage>
        <taxon>Eukaryota</taxon>
        <taxon>Discoba</taxon>
        <taxon>Euglenozoa</taxon>
        <taxon>Kinetoplastea</taxon>
        <taxon>Metakinetoplastina</taxon>
        <taxon>Trypanosomatida</taxon>
        <taxon>Trypanosomatidae</taxon>
        <taxon>Trypanosoma</taxon>
    </lineage>
</organism>
<dbReference type="PANTHER" id="PTHR23048:SF0">
    <property type="entry name" value="CALMODULIN LIKE 3"/>
    <property type="match status" value="1"/>
</dbReference>
<dbReference type="PROSITE" id="PS50222">
    <property type="entry name" value="EF_HAND_2"/>
    <property type="match status" value="1"/>
</dbReference>
<evidence type="ECO:0000313" key="4">
    <source>
        <dbReference type="EMBL" id="EAN78616.1"/>
    </source>
</evidence>
<protein>
    <recommendedName>
        <fullName evidence="3">EF-hand domain-containing protein</fullName>
    </recommendedName>
</protein>
<dbReference type="Proteomes" id="UP000008524">
    <property type="component" value="Chromosome 10"/>
</dbReference>
<dbReference type="GeneID" id="3662045"/>
<evidence type="ECO:0000313" key="5">
    <source>
        <dbReference type="Proteomes" id="UP000008524"/>
    </source>
</evidence>
<dbReference type="AlphaFoldDB" id="Q389A4"/>
<reference evidence="4 5" key="2">
    <citation type="journal article" date="2005" name="Science">
        <title>The genome of the African trypanosome Trypanosoma brucei.</title>
        <authorList>
            <person name="Berriman M."/>
            <person name="Ghedin E."/>
            <person name="Hertz-Fowler C."/>
            <person name="Blandin G."/>
            <person name="Renauld H."/>
            <person name="Bartholomeu D.C."/>
            <person name="Lennard N.J."/>
            <person name="Caler E."/>
            <person name="Hamlin N.E."/>
            <person name="Haas B."/>
            <person name="Bohme U."/>
            <person name="Hannick L."/>
            <person name="Aslett M.A."/>
            <person name="Shallom J."/>
            <person name="Marcello L."/>
            <person name="Hou L."/>
            <person name="Wickstead B."/>
            <person name="Alsmark U.C."/>
            <person name="Arrowsmith C."/>
            <person name="Atkin R.J."/>
            <person name="Barron A.J."/>
            <person name="Bringaud F."/>
            <person name="Brooks K."/>
            <person name="Carrington M."/>
            <person name="Cherevach I."/>
            <person name="Chillingworth T.J."/>
            <person name="Churcher C."/>
            <person name="Clark L.N."/>
            <person name="Corton C.H."/>
            <person name="Cronin A."/>
            <person name="Davies R.M."/>
            <person name="Doggett J."/>
            <person name="Djikeng A."/>
            <person name="Feldblyum T."/>
            <person name="Field M.C."/>
            <person name="Fraser A."/>
            <person name="Goodhead I."/>
            <person name="Hance Z."/>
            <person name="Harper D."/>
            <person name="Harris B.R."/>
            <person name="Hauser H."/>
            <person name="Hostetler J."/>
            <person name="Ivens A."/>
            <person name="Jagels K."/>
            <person name="Johnson D."/>
            <person name="Johnson J."/>
            <person name="Jones K."/>
            <person name="Kerhornou A.X."/>
            <person name="Koo H."/>
            <person name="Larke N."/>
            <person name="Landfear S."/>
            <person name="Larkin C."/>
            <person name="Leech V."/>
            <person name="Line A."/>
            <person name="Lord A."/>
            <person name="Macleod A."/>
            <person name="Mooney P.J."/>
            <person name="Moule S."/>
            <person name="Martin D.M."/>
            <person name="Morgan G.W."/>
            <person name="Mungall K."/>
            <person name="Norbertczak H."/>
            <person name="Ormond D."/>
            <person name="Pai G."/>
            <person name="Peacock C.S."/>
            <person name="Peterson J."/>
            <person name="Quail M.A."/>
            <person name="Rabbinowitsch E."/>
            <person name="Rajandream M.A."/>
            <person name="Reitter C."/>
            <person name="Salzberg S.L."/>
            <person name="Sanders M."/>
            <person name="Schobel S."/>
            <person name="Sharp S."/>
            <person name="Simmonds M."/>
            <person name="Simpson A.J."/>
            <person name="Tallon L."/>
            <person name="Turner C.M."/>
            <person name="Tait A."/>
            <person name="Tivey A.R."/>
            <person name="Van Aken S."/>
            <person name="Walker D."/>
            <person name="Wanless D."/>
            <person name="Wang S."/>
            <person name="White B."/>
            <person name="White O."/>
            <person name="Whitehead S."/>
            <person name="Woodward J."/>
            <person name="Wortman J."/>
            <person name="Adams M.D."/>
            <person name="Embley T.M."/>
            <person name="Gull K."/>
            <person name="Ullu E."/>
            <person name="Barry J.D."/>
            <person name="Fairlamb A.H."/>
            <person name="Opperdoes F."/>
            <person name="Barrell B.G."/>
            <person name="Donelson J.E."/>
            <person name="Hall N."/>
            <person name="Fraser C.M."/>
            <person name="Melville S.E."/>
            <person name="El-Sayed N.M."/>
        </authorList>
    </citation>
    <scope>NUCLEOTIDE SEQUENCE [LARGE SCALE GENOMIC DNA]</scope>
    <source>
        <strain evidence="4 5">927/4 GUTat10.1</strain>
    </source>
</reference>
<dbReference type="EMBL" id="CM000208">
    <property type="protein sequence ID" value="EAN78616.1"/>
    <property type="molecule type" value="Genomic_DNA"/>
</dbReference>
<dbReference type="OrthoDB" id="276346at2759"/>
<keyword evidence="2" id="KW-0812">Transmembrane</keyword>
<dbReference type="PANTHER" id="PTHR23048">
    <property type="entry name" value="MYOSIN LIGHT CHAIN 1, 3"/>
    <property type="match status" value="1"/>
</dbReference>
<reference evidence="4 5" key="1">
    <citation type="journal article" date="2005" name="Science">
        <title>Comparative genomics of trypanosomatid parasitic protozoa.</title>
        <authorList>
            <person name="El-Sayed N.M."/>
            <person name="Myler P.J."/>
            <person name="Blandin G."/>
            <person name="Berriman M."/>
            <person name="Crabtree J."/>
            <person name="Aggarwal G."/>
            <person name="Caler E."/>
            <person name="Renauld H."/>
            <person name="Worthey E.A."/>
            <person name="Hertz-Fowler C."/>
            <person name="Ghedin E."/>
            <person name="Peacock C."/>
            <person name="Bartholomeu D.C."/>
            <person name="Haas B.J."/>
            <person name="Tran A.N."/>
            <person name="Wortman J.R."/>
            <person name="Alsmark U.C."/>
            <person name="Angiuoli S."/>
            <person name="Anupama A."/>
            <person name="Badger J."/>
            <person name="Bringaud F."/>
            <person name="Cadag E."/>
            <person name="Carlton J.M."/>
            <person name="Cerqueira G.C."/>
            <person name="Creasy T."/>
            <person name="Delcher A.L."/>
            <person name="Djikeng A."/>
            <person name="Embley T.M."/>
            <person name="Hauser C."/>
            <person name="Ivens A.C."/>
            <person name="Kummerfeld S.K."/>
            <person name="Pereira-Leal J.B."/>
            <person name="Nilsson D."/>
            <person name="Peterson J."/>
            <person name="Salzberg S.L."/>
            <person name="Shallom J."/>
            <person name="Silva J.C."/>
            <person name="Sundaram J."/>
            <person name="Westenberger S."/>
            <person name="White O."/>
            <person name="Melville S.E."/>
            <person name="Donelson J.E."/>
            <person name="Andersson B."/>
            <person name="Stuart K.D."/>
            <person name="Hall N."/>
        </authorList>
    </citation>
    <scope>NUCLEOTIDE SEQUENCE [LARGE SCALE GENOMIC DNA]</scope>
    <source>
        <strain evidence="4 5">927/4 GUTat10.1</strain>
    </source>
</reference>
<evidence type="ECO:0000256" key="1">
    <source>
        <dbReference type="ARBA" id="ARBA00022737"/>
    </source>
</evidence>
<sequence length="365" mass="41717">MSTKLGTGWSAEGPRSFSFLFLDIIIFIVFYSFMSLRVTLQVSERSWATPLDIQNFCSVLDSPVCPFSSYPVLVWYPLWLCTGFIFVVLIAYCRGSVKIQIRSSVAGMEERQRRHPRVLTSEVYNDAEVTFNLLENKEKLVSLLDCVTLLRAMGMNPTQDDIDYLRERMAEPVLRLEEWRRNEEIRRDKEQRREEMKDRKRIGTVAMKKNTKLAGDRSAEGTVQDGQNPQQPVKITPAEEVKNIDWNIFISCVEEIYRDAVTEQKEVLGALRILDTEGDDSITIDELVELVTTNGESVLNPAEVQQLRSLLPKECSLPELASRLQGTYVPPTKEELERAAFEEIERRRQQEAAAKAAADDAMPLV</sequence>
<proteinExistence type="predicted"/>
<dbReference type="eggNOG" id="ENOG502RYPB">
    <property type="taxonomic scope" value="Eukaryota"/>
</dbReference>
<dbReference type="InterPro" id="IPR050230">
    <property type="entry name" value="CALM/Myosin/TropC-like"/>
</dbReference>